<name>A0A328E231_9ASTE</name>
<keyword evidence="2" id="KW-1185">Reference proteome</keyword>
<gene>
    <name evidence="1" type="ORF">DM860_014901</name>
</gene>
<evidence type="ECO:0000313" key="2">
    <source>
        <dbReference type="Proteomes" id="UP000249390"/>
    </source>
</evidence>
<dbReference type="EMBL" id="NQVE01000040">
    <property type="protein sequence ID" value="RAL52074.1"/>
    <property type="molecule type" value="Genomic_DNA"/>
</dbReference>
<dbReference type="AlphaFoldDB" id="A0A328E231"/>
<proteinExistence type="predicted"/>
<sequence>MDGSTRLGFRPLNLENYGLLRTTLKFNTPARVKFSFNLLVHNLPLINTLYIYSSIANFIKIQGRQYAYDLWPKKKTSTSSMEEDSYHLKVGDDKLTMTSKIVHVTFGSFILCQRSLRTVRV</sequence>
<evidence type="ECO:0000313" key="1">
    <source>
        <dbReference type="EMBL" id="RAL52074.1"/>
    </source>
</evidence>
<dbReference type="Proteomes" id="UP000249390">
    <property type="component" value="Unassembled WGS sequence"/>
</dbReference>
<accession>A0A328E231</accession>
<comment type="caution">
    <text evidence="1">The sequence shown here is derived from an EMBL/GenBank/DDBJ whole genome shotgun (WGS) entry which is preliminary data.</text>
</comment>
<organism evidence="1 2">
    <name type="scientific">Cuscuta australis</name>
    <dbReference type="NCBI Taxonomy" id="267555"/>
    <lineage>
        <taxon>Eukaryota</taxon>
        <taxon>Viridiplantae</taxon>
        <taxon>Streptophyta</taxon>
        <taxon>Embryophyta</taxon>
        <taxon>Tracheophyta</taxon>
        <taxon>Spermatophyta</taxon>
        <taxon>Magnoliopsida</taxon>
        <taxon>eudicotyledons</taxon>
        <taxon>Gunneridae</taxon>
        <taxon>Pentapetalae</taxon>
        <taxon>asterids</taxon>
        <taxon>lamiids</taxon>
        <taxon>Solanales</taxon>
        <taxon>Convolvulaceae</taxon>
        <taxon>Cuscuteae</taxon>
        <taxon>Cuscuta</taxon>
        <taxon>Cuscuta subgen. Grammica</taxon>
        <taxon>Cuscuta sect. Cleistogrammica</taxon>
    </lineage>
</organism>
<reference evidence="1 2" key="1">
    <citation type="submission" date="2018-06" db="EMBL/GenBank/DDBJ databases">
        <title>The Genome of Cuscuta australis (Dodder) Provides Insight into the Evolution of Plant Parasitism.</title>
        <authorList>
            <person name="Liu H."/>
        </authorList>
    </citation>
    <scope>NUCLEOTIDE SEQUENCE [LARGE SCALE GENOMIC DNA]</scope>
    <source>
        <strain evidence="2">cv. Yunnan</strain>
        <tissue evidence="1">Vines</tissue>
    </source>
</reference>
<protein>
    <submittedName>
        <fullName evidence="1">Uncharacterized protein</fullName>
    </submittedName>
</protein>